<evidence type="ECO:0000259" key="13">
    <source>
        <dbReference type="PROSITE" id="PS50868"/>
    </source>
</evidence>
<comment type="catalytic activity">
    <reaction evidence="8">
        <text>L-lysyl(4)-[histone H3] + 3 S-adenosyl-L-methionine = N(6),N(6),N(6)-trimethyl-L-lysyl(4)-[histone H3] + 3 S-adenosyl-L-homocysteine + 3 H(+)</text>
        <dbReference type="Rhea" id="RHEA:60260"/>
        <dbReference type="Rhea" id="RHEA-COMP:15537"/>
        <dbReference type="Rhea" id="RHEA-COMP:15547"/>
        <dbReference type="ChEBI" id="CHEBI:15378"/>
        <dbReference type="ChEBI" id="CHEBI:29969"/>
        <dbReference type="ChEBI" id="CHEBI:57856"/>
        <dbReference type="ChEBI" id="CHEBI:59789"/>
        <dbReference type="ChEBI" id="CHEBI:61961"/>
        <dbReference type="EC" id="2.1.1.354"/>
    </reaction>
</comment>
<reference evidence="15" key="1">
    <citation type="journal article" date="2023" name="Commun. Biol.">
        <title>Genome analysis of Parmales, the sister group of diatoms, reveals the evolutionary specialization of diatoms from phago-mixotrophs to photoautotrophs.</title>
        <authorList>
            <person name="Ban H."/>
            <person name="Sato S."/>
            <person name="Yoshikawa S."/>
            <person name="Yamada K."/>
            <person name="Nakamura Y."/>
            <person name="Ichinomiya M."/>
            <person name="Sato N."/>
            <person name="Blanc-Mathieu R."/>
            <person name="Endo H."/>
            <person name="Kuwata A."/>
            <person name="Ogata H."/>
        </authorList>
    </citation>
    <scope>NUCLEOTIDE SEQUENCE [LARGE SCALE GENOMIC DNA]</scope>
</reference>
<dbReference type="EMBL" id="BRYA01001260">
    <property type="protein sequence ID" value="GMI40990.1"/>
    <property type="molecule type" value="Genomic_DNA"/>
</dbReference>
<feature type="compositionally biased region" description="Basic and acidic residues" evidence="11">
    <location>
        <begin position="1645"/>
        <end position="1660"/>
    </location>
</feature>
<dbReference type="SMART" id="SM00317">
    <property type="entry name" value="SET"/>
    <property type="match status" value="1"/>
</dbReference>
<comment type="catalytic activity">
    <reaction evidence="10">
        <text>N(6),N(6)-dimethyl-L-lysyl(4)-[histone H3] + S-adenosyl-L-methionine = N(6),N(6),N(6)-trimethyl-L-lysyl(4)-[histone H3] + S-adenosyl-L-homocysteine + H(+)</text>
        <dbReference type="Rhea" id="RHEA:60272"/>
        <dbReference type="Rhea" id="RHEA-COMP:15537"/>
        <dbReference type="Rhea" id="RHEA-COMP:15540"/>
        <dbReference type="ChEBI" id="CHEBI:15378"/>
        <dbReference type="ChEBI" id="CHEBI:57856"/>
        <dbReference type="ChEBI" id="CHEBI:59789"/>
        <dbReference type="ChEBI" id="CHEBI:61961"/>
        <dbReference type="ChEBI" id="CHEBI:61976"/>
    </reaction>
</comment>
<evidence type="ECO:0000256" key="6">
    <source>
        <dbReference type="ARBA" id="ARBA00022853"/>
    </source>
</evidence>
<dbReference type="InterPro" id="IPR003616">
    <property type="entry name" value="Post-SET_dom"/>
</dbReference>
<keyword evidence="15" id="KW-1185">Reference proteome</keyword>
<feature type="compositionally biased region" description="Low complexity" evidence="11">
    <location>
        <begin position="1202"/>
        <end position="1228"/>
    </location>
</feature>
<evidence type="ECO:0000256" key="2">
    <source>
        <dbReference type="ARBA" id="ARBA00012182"/>
    </source>
</evidence>
<keyword evidence="3" id="KW-0489">Methyltransferase</keyword>
<evidence type="ECO:0000256" key="9">
    <source>
        <dbReference type="ARBA" id="ARBA00047583"/>
    </source>
</evidence>
<feature type="region of interest" description="Disordered" evidence="11">
    <location>
        <begin position="1636"/>
        <end position="1660"/>
    </location>
</feature>
<dbReference type="Proteomes" id="UP001165065">
    <property type="component" value="Unassembled WGS sequence"/>
</dbReference>
<proteinExistence type="predicted"/>
<feature type="compositionally biased region" description="Low complexity" evidence="11">
    <location>
        <begin position="1005"/>
        <end position="1019"/>
    </location>
</feature>
<feature type="compositionally biased region" description="Basic and acidic residues" evidence="11">
    <location>
        <begin position="1246"/>
        <end position="1272"/>
    </location>
</feature>
<dbReference type="InterPro" id="IPR002999">
    <property type="entry name" value="Tudor"/>
</dbReference>
<dbReference type="GO" id="GO:0140999">
    <property type="term" value="F:histone H3K4 trimethyltransferase activity"/>
    <property type="evidence" value="ECO:0007669"/>
    <property type="project" value="UniProtKB-EC"/>
</dbReference>
<evidence type="ECO:0000256" key="10">
    <source>
        <dbReference type="ARBA" id="ARBA00049129"/>
    </source>
</evidence>
<dbReference type="InterPro" id="IPR046341">
    <property type="entry name" value="SET_dom_sf"/>
</dbReference>
<evidence type="ECO:0000256" key="11">
    <source>
        <dbReference type="SAM" id="MobiDB-lite"/>
    </source>
</evidence>
<feature type="compositionally biased region" description="Low complexity" evidence="11">
    <location>
        <begin position="1455"/>
        <end position="1466"/>
    </location>
</feature>
<feature type="compositionally biased region" description="Basic and acidic residues" evidence="11">
    <location>
        <begin position="990"/>
        <end position="1004"/>
    </location>
</feature>
<feature type="compositionally biased region" description="Basic and acidic residues" evidence="11">
    <location>
        <begin position="1285"/>
        <end position="1295"/>
    </location>
</feature>
<organism evidence="14 15">
    <name type="scientific">Triparma columacea</name>
    <dbReference type="NCBI Taxonomy" id="722753"/>
    <lineage>
        <taxon>Eukaryota</taxon>
        <taxon>Sar</taxon>
        <taxon>Stramenopiles</taxon>
        <taxon>Ochrophyta</taxon>
        <taxon>Bolidophyceae</taxon>
        <taxon>Parmales</taxon>
        <taxon>Triparmaceae</taxon>
        <taxon>Triparma</taxon>
    </lineage>
</organism>
<evidence type="ECO:0000256" key="8">
    <source>
        <dbReference type="ARBA" id="ARBA00047571"/>
    </source>
</evidence>
<dbReference type="EC" id="2.1.1.354" evidence="2"/>
<dbReference type="GO" id="GO:0032259">
    <property type="term" value="P:methylation"/>
    <property type="evidence" value="ECO:0007669"/>
    <property type="project" value="UniProtKB-KW"/>
</dbReference>
<dbReference type="GO" id="GO:0048188">
    <property type="term" value="C:Set1C/COMPASS complex"/>
    <property type="evidence" value="ECO:0007669"/>
    <property type="project" value="TreeGrafter"/>
</dbReference>
<feature type="region of interest" description="Disordered" evidence="11">
    <location>
        <begin position="1440"/>
        <end position="1487"/>
    </location>
</feature>
<feature type="domain" description="SET" evidence="12">
    <location>
        <begin position="1665"/>
        <end position="1782"/>
    </location>
</feature>
<dbReference type="CDD" id="cd10518">
    <property type="entry name" value="SET_SETD1-like"/>
    <property type="match status" value="1"/>
</dbReference>
<feature type="region of interest" description="Disordered" evidence="11">
    <location>
        <begin position="972"/>
        <end position="1025"/>
    </location>
</feature>
<evidence type="ECO:0000313" key="15">
    <source>
        <dbReference type="Proteomes" id="UP001165065"/>
    </source>
</evidence>
<gene>
    <name evidence="14" type="ORF">TrCOL_g12144</name>
</gene>
<keyword evidence="4" id="KW-0808">Transferase</keyword>
<dbReference type="PROSITE" id="PS50280">
    <property type="entry name" value="SET"/>
    <property type="match status" value="1"/>
</dbReference>
<evidence type="ECO:0000256" key="4">
    <source>
        <dbReference type="ARBA" id="ARBA00022679"/>
    </source>
</evidence>
<feature type="compositionally biased region" description="Basic and acidic residues" evidence="11">
    <location>
        <begin position="974"/>
        <end position="983"/>
    </location>
</feature>
<dbReference type="InterPro" id="IPR001214">
    <property type="entry name" value="SET_dom"/>
</dbReference>
<feature type="region of interest" description="Disordered" evidence="11">
    <location>
        <begin position="1188"/>
        <end position="1305"/>
    </location>
</feature>
<dbReference type="SMART" id="SM00333">
    <property type="entry name" value="TUDOR"/>
    <property type="match status" value="3"/>
</dbReference>
<dbReference type="Pfam" id="PF00856">
    <property type="entry name" value="SET"/>
    <property type="match status" value="1"/>
</dbReference>
<dbReference type="PANTHER" id="PTHR45814:SF2">
    <property type="entry name" value="HISTONE-LYSINE N-METHYLTRANSFERASE SETD1"/>
    <property type="match status" value="1"/>
</dbReference>
<comment type="subcellular location">
    <subcellularLocation>
        <location evidence="1">Nucleus</location>
    </subcellularLocation>
</comment>
<protein>
    <recommendedName>
        <fullName evidence="2">[histone H3]-lysine(4) N-trimethyltransferase</fullName>
        <ecNumber evidence="2">2.1.1.354</ecNumber>
    </recommendedName>
</protein>
<dbReference type="InterPro" id="IPR044570">
    <property type="entry name" value="Set1-like"/>
</dbReference>
<evidence type="ECO:0000256" key="1">
    <source>
        <dbReference type="ARBA" id="ARBA00004123"/>
    </source>
</evidence>
<dbReference type="CDD" id="cd20404">
    <property type="entry name" value="Tudor_Agenet_AtEML-like"/>
    <property type="match status" value="1"/>
</dbReference>
<dbReference type="CDD" id="cd04508">
    <property type="entry name" value="Tudor_SF"/>
    <property type="match status" value="1"/>
</dbReference>
<comment type="caution">
    <text evidence="14">The sequence shown here is derived from an EMBL/GenBank/DDBJ whole genome shotgun (WGS) entry which is preliminary data.</text>
</comment>
<dbReference type="PANTHER" id="PTHR45814">
    <property type="entry name" value="HISTONE-LYSINE N-METHYLTRANSFERASE SETD1"/>
    <property type="match status" value="1"/>
</dbReference>
<dbReference type="Gene3D" id="2.30.30.140">
    <property type="match status" value="2"/>
</dbReference>
<evidence type="ECO:0000256" key="5">
    <source>
        <dbReference type="ARBA" id="ARBA00022691"/>
    </source>
</evidence>
<evidence type="ECO:0000256" key="3">
    <source>
        <dbReference type="ARBA" id="ARBA00022603"/>
    </source>
</evidence>
<comment type="catalytic activity">
    <reaction evidence="9">
        <text>N(6)-methyl-L-lysyl(4)-[histone H3] + S-adenosyl-L-methionine = N(6),N(6)-dimethyl-L-lysyl(4)-[histone H3] + S-adenosyl-L-homocysteine + H(+)</text>
        <dbReference type="Rhea" id="RHEA:60268"/>
        <dbReference type="Rhea" id="RHEA-COMP:15540"/>
        <dbReference type="Rhea" id="RHEA-COMP:15543"/>
        <dbReference type="ChEBI" id="CHEBI:15378"/>
        <dbReference type="ChEBI" id="CHEBI:57856"/>
        <dbReference type="ChEBI" id="CHEBI:59789"/>
        <dbReference type="ChEBI" id="CHEBI:61929"/>
        <dbReference type="ChEBI" id="CHEBI:61976"/>
    </reaction>
</comment>
<evidence type="ECO:0000313" key="14">
    <source>
        <dbReference type="EMBL" id="GMI40990.1"/>
    </source>
</evidence>
<keyword evidence="6" id="KW-0156">Chromatin regulator</keyword>
<accession>A0A9W7GDN5</accession>
<dbReference type="Gene3D" id="2.170.270.10">
    <property type="entry name" value="SET domain"/>
    <property type="match status" value="1"/>
</dbReference>
<feature type="domain" description="Post-SET" evidence="13">
    <location>
        <begin position="1791"/>
        <end position="1807"/>
    </location>
</feature>
<dbReference type="PROSITE" id="PS50868">
    <property type="entry name" value="POST_SET"/>
    <property type="match status" value="1"/>
</dbReference>
<feature type="region of interest" description="Disordered" evidence="11">
    <location>
        <begin position="1567"/>
        <end position="1597"/>
    </location>
</feature>
<keyword evidence="5" id="KW-0949">S-adenosyl-L-methionine</keyword>
<sequence>MEGENVVAQTPETSSLSSSVPYLPQWTLPASFASDVSFYRNSEVNVQDKSRKEVGIGLSEVDAIAAIEKDGLVSFDPSLVGYPFFPEPKRAFGTVPIFTKPLHNLDCEFNLIGRRLRLRLRENSFKKQHVAKDFPWVLCDILSYQNKTYKVSYPNPSNANPMLFPRQISLNKYHFEVEVDYVPSSTAELQALTRIKNTLAGVDLGDFYPASKGVMSNINWYLKNKRLRDTKNGEGRHVAFGKVIFKDSKNASLCCKVVILPEQTKRGRISGNHAPNEVLFYSPAPPSGENLPPSPASMMVNVPLGAITLHSILTTVSTRLNSPFATYCYVDGIDIYRPTLLDGQSLVEGECCHKCRRFDKINQEDGSEKGKCSRDPSHYTCKTCFPKNTPHGECPVCADVCGCNNCAEFKWTRYESLFGTQLGTGVNKVDGTMFDTYFEQISIEAKATGVPISEELVEKKKLKDDNDKEWRKKMRKKKTVAFNALLKRGDRIKVWWQEDEKYYFGKVVRESSYEMPHPLVKYDDGDEEIIKAKTQYEMVKSMEEKKLLSGLCPTCLDKIDNKWGNVCHGCKCNFHPLCSKWETLLCRNIRTKVWHGSMFYCFKCAADNSQAQKYLDSVQQEMPDSSLWKKLLKKEEKFLPLAFTLPDFCRTEMTNSTPDVDHFGIEDTFEALLDDDEVDTLAQITPRQIRKPGMLVKCWKFDKLDISETGKFVKNVKDKPGLVKVEYCGKILILDERDVLVAEKNIDDAILPLRSIDDGKKVEKVERNIKVGTRCRAMWEGKGKYHKGVISEIHGNDEVTVTFDASSETGLLVSHTMSLNCVKFDFLVRVVTREDEPEDKIWTGTEVYAEWGAQKKLYECIILDLHPDEGTVEVKYSDDEKTQRVSFRSIHVRLSSLEEKGLLKAKHTRKGKKCHARWENASGDFYVADIKHVNKEDKAVVGYDDGDTEGDVTFDRIIIQVDAETFFGNGQLVKKNETKGDRKTNKRTNKPMDPKPKEPREASKSKSLSASLSAPGLSDSDGDDKKKIGSPFLLTASAPRTSVWERKEAVLLDQFKQEASVSSAVEAFVNEYLAIMRTRNPNQEESKQFSVTSADKTMGATELAVYLTRKYDFVRHPSAQKPKFSKMLYTKPPSGWLAVDPGVSNNDSLKGYIVSANGLAQYVLSLASFFGFEVSSVPVFTDPPTELPLEKAATPSEEPARSSVIASSTSSTTTSTNFAPTNTTTTSTKDNNQRVEDELMNFKPAFDSEKPADGGLHQKRDSGGRSASEKGQRPRPSQPPRPIQPRRDSPIEEGQRKRKSTNFFGSMVNPLDAYHSSAFSARINPNGATSVSTGGSGSPRASNLADPPMCPLSYIRKDIMIGQIVTLQNRNGSGNKKRRGMVIMIDDISNCASVVFDGVEENRQISQLLVIDAKEDDIEAARLSSWRKLLKDHQESLLVGASPQLAQRKNKKQKPSSAKKQTQPQPMRGRSRSNARQPAQMHEPVDESEFKFQDEIDVIWERDEMTKLPVTYTRISEGIEVEIQKRVASLWKNDLTVDGILLQSQDGTGKGKPHVWARIAQADLNKERREMENETRASKKSLLENRKNNEAVKTSCSRELPFERAKPLASWSVSNPEYSDNNRNLHLSGRVIENGGARANRANKRRDFEESGWPKDRDPMDGRGVKVRFARSIVHGWGVFANVDIKRDGFVIEYVGELIRGHVADRRQTMYEKNKIDDYMFRLGKSGMVIDATRRGGVARYLNHSCNPNCYTQEVEVGGQLRIAIYAKRDILRGEELCYDYMFEREIDESKKLRCGCGELNCGGWMN</sequence>
<evidence type="ECO:0000256" key="7">
    <source>
        <dbReference type="ARBA" id="ARBA00023242"/>
    </source>
</evidence>
<dbReference type="SUPFAM" id="SSF82199">
    <property type="entry name" value="SET domain"/>
    <property type="match status" value="1"/>
</dbReference>
<feature type="compositionally biased region" description="Basic and acidic residues" evidence="11">
    <location>
        <begin position="1567"/>
        <end position="1590"/>
    </location>
</feature>
<name>A0A9W7GDN5_9STRA</name>
<dbReference type="OrthoDB" id="308383at2759"/>
<keyword evidence="7" id="KW-0539">Nucleus</keyword>
<evidence type="ECO:0000259" key="12">
    <source>
        <dbReference type="PROSITE" id="PS50280"/>
    </source>
</evidence>